<keyword evidence="2" id="KW-1133">Transmembrane helix</keyword>
<evidence type="ECO:0000256" key="1">
    <source>
        <dbReference type="SAM" id="Coils"/>
    </source>
</evidence>
<evidence type="ECO:0000313" key="3">
    <source>
        <dbReference type="EMBL" id="KAL0263152.1"/>
    </source>
</evidence>
<proteinExistence type="predicted"/>
<gene>
    <name evidence="3" type="ORF">SLS55_002128</name>
</gene>
<feature type="coiled-coil region" evidence="1">
    <location>
        <begin position="62"/>
        <end position="96"/>
    </location>
</feature>
<organism evidence="3 4">
    <name type="scientific">Diplodia seriata</name>
    <dbReference type="NCBI Taxonomy" id="420778"/>
    <lineage>
        <taxon>Eukaryota</taxon>
        <taxon>Fungi</taxon>
        <taxon>Dikarya</taxon>
        <taxon>Ascomycota</taxon>
        <taxon>Pezizomycotina</taxon>
        <taxon>Dothideomycetes</taxon>
        <taxon>Dothideomycetes incertae sedis</taxon>
        <taxon>Botryosphaeriales</taxon>
        <taxon>Botryosphaeriaceae</taxon>
        <taxon>Diplodia</taxon>
    </lineage>
</organism>
<dbReference type="RefSeq" id="XP_066636181.1">
    <property type="nucleotide sequence ID" value="XM_066773614.1"/>
</dbReference>
<name>A0ABR3CRB4_9PEZI</name>
<keyword evidence="4" id="KW-1185">Reference proteome</keyword>
<keyword evidence="2" id="KW-0812">Transmembrane</keyword>
<evidence type="ECO:0000256" key="2">
    <source>
        <dbReference type="SAM" id="Phobius"/>
    </source>
</evidence>
<feature type="transmembrane region" description="Helical" evidence="2">
    <location>
        <begin position="30"/>
        <end position="54"/>
    </location>
</feature>
<keyword evidence="1" id="KW-0175">Coiled coil</keyword>
<sequence>MAAVTTTTPTTTIAATAATAATGPPEPAHWLFPVLVGASFTVVMTMLTVFVPLVDRWFQRRQIAADRQATAAERQAAAAEREAAAAERVAAAAFRRATYRHYERVEAFLQC</sequence>
<comment type="caution">
    <text evidence="3">The sequence shown here is derived from an EMBL/GenBank/DDBJ whole genome shotgun (WGS) entry which is preliminary data.</text>
</comment>
<protein>
    <submittedName>
        <fullName evidence="3">Uncharacterized protein</fullName>
    </submittedName>
</protein>
<dbReference type="EMBL" id="JAJVCZ030000002">
    <property type="protein sequence ID" value="KAL0263152.1"/>
    <property type="molecule type" value="Genomic_DNA"/>
</dbReference>
<accession>A0ABR3CRB4</accession>
<keyword evidence="2" id="KW-0472">Membrane</keyword>
<dbReference type="Proteomes" id="UP001430584">
    <property type="component" value="Unassembled WGS sequence"/>
</dbReference>
<dbReference type="GeneID" id="92006213"/>
<reference evidence="3 4" key="1">
    <citation type="submission" date="2024-02" db="EMBL/GenBank/DDBJ databases">
        <title>De novo assembly and annotation of 12 fungi associated with fruit tree decline syndrome in Ontario, Canada.</title>
        <authorList>
            <person name="Sulman M."/>
            <person name="Ellouze W."/>
            <person name="Ilyukhin E."/>
        </authorList>
    </citation>
    <scope>NUCLEOTIDE SEQUENCE [LARGE SCALE GENOMIC DNA]</scope>
    <source>
        <strain evidence="3 4">FDS-637</strain>
    </source>
</reference>
<evidence type="ECO:0000313" key="4">
    <source>
        <dbReference type="Proteomes" id="UP001430584"/>
    </source>
</evidence>